<keyword evidence="7" id="KW-0472">Membrane</keyword>
<accession>A0A0B4KZX6</accession>
<dbReference type="Gene3D" id="1.10.630.10">
    <property type="entry name" value="Cytochrome P450"/>
    <property type="match status" value="1"/>
</dbReference>
<dbReference type="GO" id="GO:0020037">
    <property type="term" value="F:heme binding"/>
    <property type="evidence" value="ECO:0007669"/>
    <property type="project" value="InterPro"/>
</dbReference>
<evidence type="ECO:0000256" key="3">
    <source>
        <dbReference type="ARBA" id="ARBA00022723"/>
    </source>
</evidence>
<keyword evidence="4" id="KW-0560">Oxidoreductase</keyword>
<dbReference type="InterPro" id="IPR001128">
    <property type="entry name" value="Cyt_P450"/>
</dbReference>
<dbReference type="Pfam" id="PF00067">
    <property type="entry name" value="p450"/>
    <property type="match status" value="1"/>
</dbReference>
<keyword evidence="7" id="KW-1133">Transmembrane helix</keyword>
<dbReference type="CDD" id="cd11064">
    <property type="entry name" value="CYP86A"/>
    <property type="match status" value="1"/>
</dbReference>
<dbReference type="InterPro" id="IPR036396">
    <property type="entry name" value="Cyt_P450_sf"/>
</dbReference>
<dbReference type="PRINTS" id="PR00385">
    <property type="entry name" value="P450"/>
</dbReference>
<evidence type="ECO:0000256" key="4">
    <source>
        <dbReference type="ARBA" id="ARBA00023002"/>
    </source>
</evidence>
<dbReference type="EMBL" id="KF318730">
    <property type="protein sequence ID" value="AHF22085.1"/>
    <property type="molecule type" value="mRNA"/>
</dbReference>
<dbReference type="GO" id="GO:0016705">
    <property type="term" value="F:oxidoreductase activity, acting on paired donors, with incorporation or reduction of molecular oxygen"/>
    <property type="evidence" value="ECO:0007669"/>
    <property type="project" value="InterPro"/>
</dbReference>
<protein>
    <submittedName>
        <fullName evidence="8">CYP94A43</fullName>
    </submittedName>
</protein>
<dbReference type="InterPro" id="IPR002401">
    <property type="entry name" value="Cyt_P450_E_grp-I"/>
</dbReference>
<dbReference type="PRINTS" id="PR00463">
    <property type="entry name" value="EP450I"/>
</dbReference>
<sequence>MIELELSASVLCFVIPLLFFFIINLSSIFSTLRSPNSSKIPKSYPIIGHLLALRANQDRRVQWLSEAVRSTPTATFVLHRPLGHSHVITGNPANVQHILKTNFHIYVKGRIARESLSEILRDGIFNTNGPSWKFQRQTASYEFNTKSLRKFVQTAVDTELSNRLIPILSDAVKNGTVLDLQDILQRFAFDNICKIAFGYDPGYLLPSLADTKLVVSFETAVQISSDRLNNSFHPLIWKMKKFLDIGSEKQLRIAVDEVRSFAKQIIREKKQQEFDGKKSSLESENDLLSRLLGSGHSNEDFVTDIIISFMLAGRDTTSAALVWFFWLVSKHPEVENEILKEIQETSESPVYEQVKEMAYTHASLSETMRLYPPVPIDSKEAMADDVLPDGTAVKRGMRVGYLPYAMGRLEKLWGADWAEFRPERFLQRHPAEGPRKWSYVAKDPYTYTVFQAGPRICLGKEMAYLQMKRLAASVLRRFRVVPVEEGVEPVFIFYLTSQMKGGFPVRIEARREKT</sequence>
<keyword evidence="6" id="KW-0349">Heme</keyword>
<evidence type="ECO:0000256" key="1">
    <source>
        <dbReference type="ARBA" id="ARBA00001971"/>
    </source>
</evidence>
<evidence type="ECO:0000256" key="5">
    <source>
        <dbReference type="ARBA" id="ARBA00023004"/>
    </source>
</evidence>
<evidence type="ECO:0000256" key="2">
    <source>
        <dbReference type="ARBA" id="ARBA00010617"/>
    </source>
</evidence>
<proteinExistence type="evidence at transcript level"/>
<dbReference type="GO" id="GO:0004497">
    <property type="term" value="F:monooxygenase activity"/>
    <property type="evidence" value="ECO:0007669"/>
    <property type="project" value="InterPro"/>
</dbReference>
<reference evidence="8" key="1">
    <citation type="submission" date="2013-07" db="EMBL/GenBank/DDBJ databases">
        <title>Unraveling the triterpenoid saponin biosynthesis of Maesa lanceolata.</title>
        <authorList>
            <person name="Moses T."/>
            <person name="Pollier J."/>
            <person name="Goossens A."/>
        </authorList>
    </citation>
    <scope>NUCLEOTIDE SEQUENCE</scope>
</reference>
<dbReference type="GO" id="GO:0005506">
    <property type="term" value="F:iron ion binding"/>
    <property type="evidence" value="ECO:0007669"/>
    <property type="project" value="InterPro"/>
</dbReference>
<keyword evidence="3 6" id="KW-0479">Metal-binding</keyword>
<comment type="cofactor">
    <cofactor evidence="1 6">
        <name>heme</name>
        <dbReference type="ChEBI" id="CHEBI:30413"/>
    </cofactor>
</comment>
<evidence type="ECO:0000256" key="7">
    <source>
        <dbReference type="SAM" id="Phobius"/>
    </source>
</evidence>
<keyword evidence="5 6" id="KW-0408">Iron</keyword>
<dbReference type="AlphaFoldDB" id="A0A0B4KZX6"/>
<evidence type="ECO:0000313" key="8">
    <source>
        <dbReference type="EMBL" id="AHF22085.1"/>
    </source>
</evidence>
<dbReference type="SUPFAM" id="SSF48264">
    <property type="entry name" value="Cytochrome P450"/>
    <property type="match status" value="1"/>
</dbReference>
<organism evidence="8">
    <name type="scientific">Maesa lanceolata</name>
    <name type="common">False assegai</name>
    <dbReference type="NCBI Taxonomy" id="992730"/>
    <lineage>
        <taxon>Eukaryota</taxon>
        <taxon>Viridiplantae</taxon>
        <taxon>Streptophyta</taxon>
        <taxon>Embryophyta</taxon>
        <taxon>Tracheophyta</taxon>
        <taxon>Spermatophyta</taxon>
        <taxon>Magnoliopsida</taxon>
        <taxon>eudicotyledons</taxon>
        <taxon>Gunneridae</taxon>
        <taxon>Pentapetalae</taxon>
        <taxon>asterids</taxon>
        <taxon>Ericales</taxon>
        <taxon>Primulaceae</taxon>
        <taxon>Maesa</taxon>
    </lineage>
</organism>
<evidence type="ECO:0000256" key="6">
    <source>
        <dbReference type="PIRSR" id="PIRSR602401-1"/>
    </source>
</evidence>
<name>A0A0B4KZX6_MAELA</name>
<feature type="transmembrane region" description="Helical" evidence="7">
    <location>
        <begin position="6"/>
        <end position="32"/>
    </location>
</feature>
<comment type="similarity">
    <text evidence="2">Belongs to the cytochrome P450 family.</text>
</comment>
<feature type="binding site" description="axial binding residue" evidence="6">
    <location>
        <position position="457"/>
    </location>
    <ligand>
        <name>heme</name>
        <dbReference type="ChEBI" id="CHEBI:30413"/>
    </ligand>
    <ligandPart>
        <name>Fe</name>
        <dbReference type="ChEBI" id="CHEBI:18248"/>
    </ligandPart>
</feature>
<dbReference type="PANTHER" id="PTHR24296">
    <property type="entry name" value="CYTOCHROME P450"/>
    <property type="match status" value="1"/>
</dbReference>
<keyword evidence="7" id="KW-0812">Transmembrane</keyword>